<dbReference type="EMBL" id="MDKC01000032">
    <property type="protein sequence ID" value="ODG91170.1"/>
    <property type="molecule type" value="Genomic_DNA"/>
</dbReference>
<dbReference type="PANTHER" id="PTHR30385">
    <property type="entry name" value="SIGMA FACTOR F FLAGELLAR"/>
    <property type="match status" value="1"/>
</dbReference>
<keyword evidence="2" id="KW-0731">Sigma factor</keyword>
<dbReference type="InterPro" id="IPR007627">
    <property type="entry name" value="RNA_pol_sigma70_r2"/>
</dbReference>
<dbReference type="NCBIfam" id="TIGR02937">
    <property type="entry name" value="sigma70-ECF"/>
    <property type="match status" value="1"/>
</dbReference>
<gene>
    <name evidence="6" type="ORF">BED47_09090</name>
</gene>
<proteinExistence type="predicted"/>
<dbReference type="Gene3D" id="1.20.140.160">
    <property type="match status" value="1"/>
</dbReference>
<dbReference type="Pfam" id="PF04539">
    <property type="entry name" value="Sigma70_r3"/>
    <property type="match status" value="1"/>
</dbReference>
<dbReference type="InterPro" id="IPR007624">
    <property type="entry name" value="RNA_pol_sigma70_r3"/>
</dbReference>
<keyword evidence="1" id="KW-0805">Transcription regulation</keyword>
<protein>
    <submittedName>
        <fullName evidence="6">RNA polymerase subunit sigma</fullName>
    </submittedName>
</protein>
<evidence type="ECO:0000313" key="6">
    <source>
        <dbReference type="EMBL" id="ODG91170.1"/>
    </source>
</evidence>
<evidence type="ECO:0000313" key="7">
    <source>
        <dbReference type="Proteomes" id="UP000094580"/>
    </source>
</evidence>
<dbReference type="Pfam" id="PF04542">
    <property type="entry name" value="Sigma70_r2"/>
    <property type="match status" value="1"/>
</dbReference>
<keyword evidence="3" id="KW-0238">DNA-binding</keyword>
<dbReference type="NCBIfam" id="NF005809">
    <property type="entry name" value="PRK07670.1"/>
    <property type="match status" value="1"/>
</dbReference>
<evidence type="ECO:0000259" key="5">
    <source>
        <dbReference type="PROSITE" id="PS00716"/>
    </source>
</evidence>
<dbReference type="NCBIfam" id="TIGR02479">
    <property type="entry name" value="FliA_WhiG"/>
    <property type="match status" value="1"/>
</dbReference>
<dbReference type="CDD" id="cd06171">
    <property type="entry name" value="Sigma70_r4"/>
    <property type="match status" value="1"/>
</dbReference>
<dbReference type="PRINTS" id="PR00046">
    <property type="entry name" value="SIGMA70FCT"/>
</dbReference>
<evidence type="ECO:0000256" key="3">
    <source>
        <dbReference type="ARBA" id="ARBA00023125"/>
    </source>
</evidence>
<dbReference type="InterPro" id="IPR013325">
    <property type="entry name" value="RNA_pol_sigma_r2"/>
</dbReference>
<organism evidence="6 7">
    <name type="scientific">Gottfriedia luciferensis</name>
    <dbReference type="NCBI Taxonomy" id="178774"/>
    <lineage>
        <taxon>Bacteria</taxon>
        <taxon>Bacillati</taxon>
        <taxon>Bacillota</taxon>
        <taxon>Bacilli</taxon>
        <taxon>Bacillales</taxon>
        <taxon>Bacillaceae</taxon>
        <taxon>Gottfriedia</taxon>
    </lineage>
</organism>
<dbReference type="PROSITE" id="PS00716">
    <property type="entry name" value="SIGMA70_2"/>
    <property type="match status" value="1"/>
</dbReference>
<evidence type="ECO:0000256" key="2">
    <source>
        <dbReference type="ARBA" id="ARBA00023082"/>
    </source>
</evidence>
<dbReference type="InterPro" id="IPR007630">
    <property type="entry name" value="RNA_pol_sigma70_r4"/>
</dbReference>
<dbReference type="InterPro" id="IPR000943">
    <property type="entry name" value="RNA_pol_sigma70"/>
</dbReference>
<dbReference type="InterPro" id="IPR012845">
    <property type="entry name" value="RNA_pol_sigma_FliA_WhiG"/>
</dbReference>
<dbReference type="InterPro" id="IPR014284">
    <property type="entry name" value="RNA_pol_sigma-70_dom"/>
</dbReference>
<dbReference type="InterPro" id="IPR013324">
    <property type="entry name" value="RNA_pol_sigma_r3/r4-like"/>
</dbReference>
<dbReference type="SUPFAM" id="SSF88659">
    <property type="entry name" value="Sigma3 and sigma4 domains of RNA polymerase sigma factors"/>
    <property type="match status" value="2"/>
</dbReference>
<keyword evidence="7" id="KW-1185">Reference proteome</keyword>
<dbReference type="Pfam" id="PF04545">
    <property type="entry name" value="Sigma70_r4"/>
    <property type="match status" value="1"/>
</dbReference>
<comment type="caution">
    <text evidence="6">The sequence shown here is derived from an EMBL/GenBank/DDBJ whole genome shotgun (WGS) entry which is preliminary data.</text>
</comment>
<accession>A0ABX2ZN85</accession>
<evidence type="ECO:0000256" key="4">
    <source>
        <dbReference type="ARBA" id="ARBA00023163"/>
    </source>
</evidence>
<sequence length="262" mass="30445">MKNVLQVQKNVSQSYWKKWIEDRDLDAGDTLMQIYMPLVHFQVNRIAHRLPSSVSISRDDLHSLALMGLYDALEKFDPKRDLKFETYASIRISGNILDGLRKEDWLPRTIRDKAKKIENAIEKLEPTLERKATPEEIALYTGYSSMEVINVMNDVFFSNMLSVDEQIKDAGDGQVNFIETIKDHETLTPEEMLLKDEQNKLLAKRIETELNEKEQLVISLYYYEELTFTEIGTIINLSTSRVSQIHAKSIFKLRDLLSKKNI</sequence>
<feature type="domain" description="RNA polymerase sigma-70" evidence="5">
    <location>
        <begin position="227"/>
        <end position="253"/>
    </location>
</feature>
<name>A0ABX2ZN85_9BACI</name>
<dbReference type="PANTHER" id="PTHR30385:SF7">
    <property type="entry name" value="RNA POLYMERASE SIGMA FACTOR FLIA"/>
    <property type="match status" value="1"/>
</dbReference>
<reference evidence="6 7" key="1">
    <citation type="submission" date="2016-07" db="EMBL/GenBank/DDBJ databases">
        <authorList>
            <person name="Townsley L."/>
            <person name="Shank E.A."/>
        </authorList>
    </citation>
    <scope>NUCLEOTIDE SEQUENCE [LARGE SCALE GENOMIC DNA]</scope>
    <source>
        <strain evidence="6 7">CH01</strain>
    </source>
</reference>
<dbReference type="Proteomes" id="UP000094580">
    <property type="component" value="Unassembled WGS sequence"/>
</dbReference>
<dbReference type="Gene3D" id="1.10.1740.10">
    <property type="match status" value="1"/>
</dbReference>
<dbReference type="SUPFAM" id="SSF88946">
    <property type="entry name" value="Sigma2 domain of RNA polymerase sigma factors"/>
    <property type="match status" value="1"/>
</dbReference>
<evidence type="ECO:0000256" key="1">
    <source>
        <dbReference type="ARBA" id="ARBA00023015"/>
    </source>
</evidence>
<dbReference type="PIRSF" id="PIRSF000770">
    <property type="entry name" value="RNA_pol_sigma-SigE/K"/>
    <property type="match status" value="1"/>
</dbReference>
<keyword evidence="4" id="KW-0804">Transcription</keyword>